<proteinExistence type="predicted"/>
<comment type="caution">
    <text evidence="1">The sequence shown here is derived from an EMBL/GenBank/DDBJ whole genome shotgun (WGS) entry which is preliminary data.</text>
</comment>
<evidence type="ECO:0000313" key="1">
    <source>
        <dbReference type="EMBL" id="KAK6744801.1"/>
    </source>
</evidence>
<accession>A0ABR1D2L8</accession>
<dbReference type="Proteomes" id="UP001303046">
    <property type="component" value="Unassembled WGS sequence"/>
</dbReference>
<name>A0ABR1D2L8_NECAM</name>
<dbReference type="EMBL" id="JAVFWL010000003">
    <property type="protein sequence ID" value="KAK6744801.1"/>
    <property type="molecule type" value="Genomic_DNA"/>
</dbReference>
<organism evidence="1 2">
    <name type="scientific">Necator americanus</name>
    <name type="common">Human hookworm</name>
    <dbReference type="NCBI Taxonomy" id="51031"/>
    <lineage>
        <taxon>Eukaryota</taxon>
        <taxon>Metazoa</taxon>
        <taxon>Ecdysozoa</taxon>
        <taxon>Nematoda</taxon>
        <taxon>Chromadorea</taxon>
        <taxon>Rhabditida</taxon>
        <taxon>Rhabditina</taxon>
        <taxon>Rhabditomorpha</taxon>
        <taxon>Strongyloidea</taxon>
        <taxon>Ancylostomatidae</taxon>
        <taxon>Bunostominae</taxon>
        <taxon>Necator</taxon>
    </lineage>
</organism>
<sequence length="121" mass="13530">MAKKQRATTTFNFRVTEKSFRVERVPEKFVALLDGMNQQGTAAVRTPGECTTWFEVVTEVRQGAVARPSLFSLAIREILSLTTVCSSLGGSRVDRRSSNIRRKQRKAPTFCQPCIEASSNM</sequence>
<reference evidence="1 2" key="1">
    <citation type="submission" date="2023-08" db="EMBL/GenBank/DDBJ databases">
        <title>A Necator americanus chromosomal reference genome.</title>
        <authorList>
            <person name="Ilik V."/>
            <person name="Petrzelkova K.J."/>
            <person name="Pardy F."/>
            <person name="Fuh T."/>
            <person name="Niatou-Singa F.S."/>
            <person name="Gouil Q."/>
            <person name="Baker L."/>
            <person name="Ritchie M.E."/>
            <person name="Jex A.R."/>
            <person name="Gazzola D."/>
            <person name="Li H."/>
            <person name="Toshio Fujiwara R."/>
            <person name="Zhan B."/>
            <person name="Aroian R.V."/>
            <person name="Pafco B."/>
            <person name="Schwarz E.M."/>
        </authorList>
    </citation>
    <scope>NUCLEOTIDE SEQUENCE [LARGE SCALE GENOMIC DNA]</scope>
    <source>
        <strain evidence="1 2">Aroian</strain>
        <tissue evidence="1">Whole animal</tissue>
    </source>
</reference>
<protein>
    <submittedName>
        <fullName evidence="1">Uncharacterized protein</fullName>
    </submittedName>
</protein>
<evidence type="ECO:0000313" key="2">
    <source>
        <dbReference type="Proteomes" id="UP001303046"/>
    </source>
</evidence>
<keyword evidence="2" id="KW-1185">Reference proteome</keyword>
<gene>
    <name evidence="1" type="primary">Necator_chrIII.g12255</name>
    <name evidence="1" type="ORF">RB195_011489</name>
</gene>